<dbReference type="OrthoDB" id="5188566at2"/>
<dbReference type="STRING" id="1108044.GOOTI_170_00370"/>
<dbReference type="Proteomes" id="UP000005038">
    <property type="component" value="Unassembled WGS sequence"/>
</dbReference>
<keyword evidence="4" id="KW-1185">Reference proteome</keyword>
<evidence type="ECO:0000256" key="1">
    <source>
        <dbReference type="SAM" id="MobiDB-lite"/>
    </source>
</evidence>
<feature type="region of interest" description="Disordered" evidence="1">
    <location>
        <begin position="174"/>
        <end position="213"/>
    </location>
</feature>
<dbReference type="InterPro" id="IPR007410">
    <property type="entry name" value="LpqE-like"/>
</dbReference>
<gene>
    <name evidence="3" type="ORF">GOOTI_170_00370</name>
</gene>
<evidence type="ECO:0000313" key="3">
    <source>
        <dbReference type="EMBL" id="GAB35570.1"/>
    </source>
</evidence>
<feature type="compositionally biased region" description="Basic and acidic residues" evidence="1">
    <location>
        <begin position="189"/>
        <end position="206"/>
    </location>
</feature>
<comment type="caution">
    <text evidence="3">The sequence shown here is derived from an EMBL/GenBank/DDBJ whole genome shotgun (WGS) entry which is preliminary data.</text>
</comment>
<name>H5TQ12_GORO1</name>
<dbReference type="EMBL" id="BAFB01000170">
    <property type="protein sequence ID" value="GAB35570.1"/>
    <property type="molecule type" value="Genomic_DNA"/>
</dbReference>
<evidence type="ECO:0000256" key="2">
    <source>
        <dbReference type="SAM" id="SignalP"/>
    </source>
</evidence>
<feature type="signal peptide" evidence="2">
    <location>
        <begin position="1"/>
        <end position="26"/>
    </location>
</feature>
<protein>
    <recommendedName>
        <fullName evidence="5">Lipoprotein</fullName>
    </recommendedName>
</protein>
<dbReference type="Pfam" id="PF04314">
    <property type="entry name" value="PCuAC"/>
    <property type="match status" value="1"/>
</dbReference>
<accession>H5TQ12</accession>
<evidence type="ECO:0000313" key="4">
    <source>
        <dbReference type="Proteomes" id="UP000005038"/>
    </source>
</evidence>
<organism evidence="3 4">
    <name type="scientific">Gordonia otitidis (strain DSM 44809 / CCUG 52243 / JCM 12355 / NBRC 100426 / IFM 10032)</name>
    <dbReference type="NCBI Taxonomy" id="1108044"/>
    <lineage>
        <taxon>Bacteria</taxon>
        <taxon>Bacillati</taxon>
        <taxon>Actinomycetota</taxon>
        <taxon>Actinomycetes</taxon>
        <taxon>Mycobacteriales</taxon>
        <taxon>Gordoniaceae</taxon>
        <taxon>Gordonia</taxon>
    </lineage>
</organism>
<dbReference type="AlphaFoldDB" id="H5TQ12"/>
<feature type="chain" id="PRO_5038462623" description="Lipoprotein" evidence="2">
    <location>
        <begin position="27"/>
        <end position="213"/>
    </location>
</feature>
<dbReference type="PROSITE" id="PS51257">
    <property type="entry name" value="PROKAR_LIPOPROTEIN"/>
    <property type="match status" value="1"/>
</dbReference>
<proteinExistence type="predicted"/>
<sequence>MRRLGQATVIAAVGIAVAFGTTGCGAGQIAQTANQLPAVNGNSANLGKIELRDVQIIYPAQNAASVFDNGGPFELSWVIANQSEIDTYRLTNVTAQQGNVTLEDKYDLLPGKALRAGEPAALIQQTDIPNPVEEKRMTATLDGTGKSVAVGLTTKLTFSFEKVDANGATTPVGSVTVDTPVDSGTLLTRQDKVREAENPADEHAEEAPNVLPN</sequence>
<reference evidence="3" key="1">
    <citation type="submission" date="2012-02" db="EMBL/GenBank/DDBJ databases">
        <title>Whole genome shotgun sequence of Gordonia otitidis NBRC 100426.</title>
        <authorList>
            <person name="Yoshida I."/>
            <person name="Hosoyama A."/>
            <person name="Tsuchikane K."/>
            <person name="Katsumata H."/>
            <person name="Yamazaki S."/>
            <person name="Fujita N."/>
        </authorList>
    </citation>
    <scope>NUCLEOTIDE SEQUENCE [LARGE SCALE GENOMIC DNA]</scope>
    <source>
        <strain evidence="3">NBRC 100426</strain>
    </source>
</reference>
<evidence type="ECO:0008006" key="5">
    <source>
        <dbReference type="Google" id="ProtNLM"/>
    </source>
</evidence>
<keyword evidence="2" id="KW-0732">Signal</keyword>